<accession>A0ABX5HB42</accession>
<dbReference type="EMBL" id="PYQT01000071">
    <property type="protein sequence ID" value="PSY35874.1"/>
    <property type="molecule type" value="Genomic_DNA"/>
</dbReference>
<keyword evidence="2" id="KW-1185">Reference proteome</keyword>
<comment type="caution">
    <text evidence="1">The sequence shown here is derived from an EMBL/GenBank/DDBJ whole genome shotgun (WGS) entry which is preliminary data.</text>
</comment>
<dbReference type="Proteomes" id="UP000240382">
    <property type="component" value="Unassembled WGS sequence"/>
</dbReference>
<reference evidence="1 2" key="1">
    <citation type="submission" date="2018-03" db="EMBL/GenBank/DDBJ databases">
        <title>Whole Genome Sequencing of Escherichia coli isolates from wildlife.</title>
        <authorList>
            <person name="Whitehouse C.A."/>
            <person name="Lacher D.W."/>
            <person name="Mammel M.K."/>
            <person name="Barnaba T."/>
            <person name="Lorch J.M."/>
        </authorList>
    </citation>
    <scope>NUCLEOTIDE SEQUENCE [LARGE SCALE GENOMIC DNA]</scope>
    <source>
        <strain evidence="1 2">20507-2</strain>
    </source>
</reference>
<proteinExistence type="predicted"/>
<dbReference type="RefSeq" id="WP_107193268.1">
    <property type="nucleotide sequence ID" value="NZ_BJWR01000190.1"/>
</dbReference>
<sequence length="67" mass="7754">MSTIKPIGQVEQPTTLVTKISDKSLANLIADADKVLERNTPVADEEWWQDFRAAMLELQERRREELK</sequence>
<evidence type="ECO:0000313" key="1">
    <source>
        <dbReference type="EMBL" id="PSY35874.1"/>
    </source>
</evidence>
<gene>
    <name evidence="1" type="ORF">C7B09_25265</name>
</gene>
<name>A0ABX5HB42_ESCAL</name>
<protein>
    <submittedName>
        <fullName evidence="1">Uncharacterized protein</fullName>
    </submittedName>
</protein>
<evidence type="ECO:0000313" key="2">
    <source>
        <dbReference type="Proteomes" id="UP000240382"/>
    </source>
</evidence>
<organism evidence="1 2">
    <name type="scientific">Escherichia albertii</name>
    <dbReference type="NCBI Taxonomy" id="208962"/>
    <lineage>
        <taxon>Bacteria</taxon>
        <taxon>Pseudomonadati</taxon>
        <taxon>Pseudomonadota</taxon>
        <taxon>Gammaproteobacteria</taxon>
        <taxon>Enterobacterales</taxon>
        <taxon>Enterobacteriaceae</taxon>
        <taxon>Escherichia</taxon>
    </lineage>
</organism>